<dbReference type="HOGENOM" id="CLU_009582_0_0_1"/>
<dbReference type="InterPro" id="IPR003653">
    <property type="entry name" value="Peptidase_C48_C"/>
</dbReference>
<reference evidence="6" key="2">
    <citation type="submission" date="2018-04" db="EMBL/GenBank/DDBJ databases">
        <title>OnivRS2 (Oryza nivara Reference Sequence Version 2).</title>
        <authorList>
            <person name="Zhang J."/>
            <person name="Kudrna D."/>
            <person name="Lee S."/>
            <person name="Talag J."/>
            <person name="Rajasekar S."/>
            <person name="Welchert J."/>
            <person name="Hsing Y.-I."/>
            <person name="Wing R.A."/>
        </authorList>
    </citation>
    <scope>NUCLEOTIDE SEQUENCE [LARGE SCALE GENOMIC DNA]</scope>
    <source>
        <strain evidence="6">SL10</strain>
    </source>
</reference>
<dbReference type="GO" id="GO:0006508">
    <property type="term" value="P:proteolysis"/>
    <property type="evidence" value="ECO:0007669"/>
    <property type="project" value="UniProtKB-KW"/>
</dbReference>
<feature type="compositionally biased region" description="Polar residues" evidence="4">
    <location>
        <begin position="18"/>
        <end position="28"/>
    </location>
</feature>
<evidence type="ECO:0000256" key="4">
    <source>
        <dbReference type="SAM" id="MobiDB-lite"/>
    </source>
</evidence>
<dbReference type="Gramene" id="ONIVA07G01770.1">
    <property type="protein sequence ID" value="ONIVA07G01770.1"/>
    <property type="gene ID" value="ONIVA07G01770"/>
</dbReference>
<feature type="region of interest" description="Disordered" evidence="4">
    <location>
        <begin position="1"/>
        <end position="61"/>
    </location>
</feature>
<proteinExistence type="inferred from homology"/>
<dbReference type="Gene3D" id="3.40.395.10">
    <property type="entry name" value="Adenoviral Proteinase, Chain A"/>
    <property type="match status" value="1"/>
</dbReference>
<protein>
    <recommendedName>
        <fullName evidence="5">Ubiquitin-like protease family profile domain-containing protein</fullName>
    </recommendedName>
</protein>
<keyword evidence="7" id="KW-1185">Reference proteome</keyword>
<dbReference type="InterPro" id="IPR038765">
    <property type="entry name" value="Papain-like_cys_pep_sf"/>
</dbReference>
<accession>A0A0E0HWN2</accession>
<dbReference type="AlphaFoldDB" id="A0A0E0HWN2"/>
<dbReference type="PROSITE" id="PS50600">
    <property type="entry name" value="ULP_PROTEASE"/>
    <property type="match status" value="1"/>
</dbReference>
<dbReference type="OMA" id="MWNELIM"/>
<comment type="similarity">
    <text evidence="1">Belongs to the peptidase C48 family.</text>
</comment>
<dbReference type="SUPFAM" id="SSF54001">
    <property type="entry name" value="Cysteine proteinases"/>
    <property type="match status" value="1"/>
</dbReference>
<dbReference type="STRING" id="4536.A0A0E0HWN2"/>
<dbReference type="Proteomes" id="UP000006591">
    <property type="component" value="Chromosome 7"/>
</dbReference>
<evidence type="ECO:0000313" key="6">
    <source>
        <dbReference type="EnsemblPlants" id="ONIVA07G01770.1"/>
    </source>
</evidence>
<organism evidence="6">
    <name type="scientific">Oryza nivara</name>
    <name type="common">Indian wild rice</name>
    <name type="synonym">Oryza sativa f. spontanea</name>
    <dbReference type="NCBI Taxonomy" id="4536"/>
    <lineage>
        <taxon>Eukaryota</taxon>
        <taxon>Viridiplantae</taxon>
        <taxon>Streptophyta</taxon>
        <taxon>Embryophyta</taxon>
        <taxon>Tracheophyta</taxon>
        <taxon>Spermatophyta</taxon>
        <taxon>Magnoliopsida</taxon>
        <taxon>Liliopsida</taxon>
        <taxon>Poales</taxon>
        <taxon>Poaceae</taxon>
        <taxon>BOP clade</taxon>
        <taxon>Oryzoideae</taxon>
        <taxon>Oryzeae</taxon>
        <taxon>Oryzinae</taxon>
        <taxon>Oryza</taxon>
    </lineage>
</organism>
<keyword evidence="2" id="KW-0645">Protease</keyword>
<evidence type="ECO:0000256" key="3">
    <source>
        <dbReference type="ARBA" id="ARBA00022801"/>
    </source>
</evidence>
<evidence type="ECO:0000313" key="7">
    <source>
        <dbReference type="Proteomes" id="UP000006591"/>
    </source>
</evidence>
<keyword evidence="3" id="KW-0378">Hydrolase</keyword>
<sequence length="925" mass="103194">MEMTGKMPARCEVVLPQTLPSGGASSSRAVGEAAQSKPKRRRRATSAGEGPSVDEPYETKGPNLTRCSAAIVAKACRALSPVHHEKLEEIGLDAVACMSLESLEQPDLIRWLMDRTDPDTMCISIDDDRKIQITPRTVRLVLGTPLGGNDIVLPSHKVVRTVHESITDELGMHKKAKLSAKQLIEVIKSQKDDPRAVRYFIMVLMSKLLVRTTDFYVPKGDVWVASDLDRVAAIDWSKAVFRALSDSIRCWRQNLASSIASCVVFLAVLYLDNILPPRDIGLDLTFTPRIQMFTKDIVDKLVAADQEAGGDGTPPFGNLPLRPLESTCYANKPAGRAKGPMVEDIRAPAYTFPNMSTIIGPLLAGLPPDQRLGLLESLAEYDRQAKESAMEIERQFSSIIITGATVHIVRSTDTLITLTHPCILEIVPYIPPVRLEVADQPHPASDLSPDLTQRSPIPTDSAPIISDEVSAQHSAPDTAVEPPAIEAGGVIGNVSGASTASQMEDAPRAVDQEQHRTELLAETNEDTDDVNSTPWSQPKRFIQKPARFVSPVVVGPSIMPSDVSLSVQLRDFLLNNSGRMDSVKLMEIDSYVAYGNDVVNSFSTGNQTEGLFIDAFSSILFKDDRRNRPDIFGKWIFFSTSVSIMVPVLHHDHWSLYAINIGHRRVDIMDSNNYNLIGTLESDHHHALSKRIVKRLSDALHEVAPKSFCRFGGFRKNMMKCPKMQICSNDCAFYIMWFMEAYDGNRESIETLSIPTDSSLVRSSILHQLMFSEYNQAAPLHPDIEEFRLPRPTRRTRRSTREGPSLRRCLDDEWAAYAADYAAYTDDDLTNADDDIGSCLRTIITTTEIVDVRRGRRAWGRHVPQVLRVDNAIIFHGWRQWVRGWRQWRRACHPKLFGEITLMLILLRRGIGGGIRASMWNELIM</sequence>
<evidence type="ECO:0000259" key="5">
    <source>
        <dbReference type="PROSITE" id="PS50600"/>
    </source>
</evidence>
<dbReference type="Pfam" id="PF02902">
    <property type="entry name" value="Peptidase_C48"/>
    <property type="match status" value="1"/>
</dbReference>
<name>A0A0E0HWN2_ORYNI</name>
<feature type="region of interest" description="Disordered" evidence="4">
    <location>
        <begin position="440"/>
        <end position="462"/>
    </location>
</feature>
<dbReference type="GO" id="GO:0008234">
    <property type="term" value="F:cysteine-type peptidase activity"/>
    <property type="evidence" value="ECO:0007669"/>
    <property type="project" value="InterPro"/>
</dbReference>
<dbReference type="PANTHER" id="PTHR34835">
    <property type="entry name" value="OS07G0283600 PROTEIN-RELATED"/>
    <property type="match status" value="1"/>
</dbReference>
<dbReference type="PANTHER" id="PTHR34835:SF81">
    <property type="entry name" value="OS06G0475900 PROTEIN"/>
    <property type="match status" value="1"/>
</dbReference>
<evidence type="ECO:0000256" key="1">
    <source>
        <dbReference type="ARBA" id="ARBA00005234"/>
    </source>
</evidence>
<evidence type="ECO:0000256" key="2">
    <source>
        <dbReference type="ARBA" id="ARBA00022670"/>
    </source>
</evidence>
<reference evidence="6" key="1">
    <citation type="submission" date="2015-04" db="UniProtKB">
        <authorList>
            <consortium name="EnsemblPlants"/>
        </authorList>
    </citation>
    <scope>IDENTIFICATION</scope>
    <source>
        <strain evidence="6">SL10</strain>
    </source>
</reference>
<feature type="domain" description="Ubiquitin-like protease family profile" evidence="5">
    <location>
        <begin position="565"/>
        <end position="742"/>
    </location>
</feature>
<dbReference type="EnsemblPlants" id="ONIVA07G01770.1">
    <property type="protein sequence ID" value="ONIVA07G01770.1"/>
    <property type="gene ID" value="ONIVA07G01770"/>
</dbReference>